<sequence length="198" mass="22676">MKNRPRKPSSVFTLSARIEANPGARLLSAAKDIFYSHGYAMAGINEVIEKSNTSKKSFYHYYPSKTDLGHAFLLLERDNLYELVDHFINKNPNNYKAFITSWSRFLKLMGRSKSYKGCPFANLSAQSTGEFTTEITNTMGQLKDKLIQFLEKSELALKRKEAEKKAKSILVLYEGCIQMWKLTGDISYFDQFKDLLIA</sequence>
<dbReference type="InterPro" id="IPR001647">
    <property type="entry name" value="HTH_TetR"/>
</dbReference>
<feature type="domain" description="HTH tetR-type" evidence="5">
    <location>
        <begin position="20"/>
        <end position="80"/>
    </location>
</feature>
<evidence type="ECO:0000313" key="6">
    <source>
        <dbReference type="EMBL" id="BDA78627.1"/>
    </source>
</evidence>
<dbReference type="RefSeq" id="WP_109019617.1">
    <property type="nucleotide sequence ID" value="NZ_AP025028.1"/>
</dbReference>
<gene>
    <name evidence="6" type="ORF">LPTSP3_g15570</name>
</gene>
<protein>
    <submittedName>
        <fullName evidence="6">TetR family transcriptional regulator</fullName>
    </submittedName>
</protein>
<dbReference type="SUPFAM" id="SSF46689">
    <property type="entry name" value="Homeodomain-like"/>
    <property type="match status" value="1"/>
</dbReference>
<dbReference type="Pfam" id="PF00440">
    <property type="entry name" value="TetR_N"/>
    <property type="match status" value="1"/>
</dbReference>
<keyword evidence="1" id="KW-0805">Transcription regulation</keyword>
<evidence type="ECO:0000256" key="4">
    <source>
        <dbReference type="PROSITE-ProRule" id="PRU00335"/>
    </source>
</evidence>
<dbReference type="Gene3D" id="1.10.357.10">
    <property type="entry name" value="Tetracycline Repressor, domain 2"/>
    <property type="match status" value="1"/>
</dbReference>
<proteinExistence type="predicted"/>
<dbReference type="PRINTS" id="PR00455">
    <property type="entry name" value="HTHTETR"/>
</dbReference>
<dbReference type="PANTHER" id="PTHR47506:SF1">
    <property type="entry name" value="HTH-TYPE TRANSCRIPTIONAL REGULATOR YJDC"/>
    <property type="match status" value="1"/>
</dbReference>
<dbReference type="PROSITE" id="PS50977">
    <property type="entry name" value="HTH_TETR_2"/>
    <property type="match status" value="1"/>
</dbReference>
<feature type="DNA-binding region" description="H-T-H motif" evidence="4">
    <location>
        <begin position="43"/>
        <end position="62"/>
    </location>
</feature>
<name>A0ABN6KGG5_9LEPT</name>
<evidence type="ECO:0000313" key="7">
    <source>
        <dbReference type="Proteomes" id="UP000245263"/>
    </source>
</evidence>
<dbReference type="InterPro" id="IPR009057">
    <property type="entry name" value="Homeodomain-like_sf"/>
</dbReference>
<reference evidence="6 7" key="1">
    <citation type="submission" date="2021-08" db="EMBL/GenBank/DDBJ databases">
        <title>Complete genome sequence of Leptospira kobayashii strain E30.</title>
        <authorList>
            <person name="Nakao R."/>
            <person name="Nakamura S."/>
            <person name="Masuzawa T."/>
            <person name="Koizumi N."/>
        </authorList>
    </citation>
    <scope>NUCLEOTIDE SEQUENCE [LARGE SCALE GENOMIC DNA]</scope>
    <source>
        <strain evidence="6 7">E30</strain>
    </source>
</reference>
<evidence type="ECO:0000256" key="2">
    <source>
        <dbReference type="ARBA" id="ARBA00023125"/>
    </source>
</evidence>
<dbReference type="InterPro" id="IPR036271">
    <property type="entry name" value="Tet_transcr_reg_TetR-rel_C_sf"/>
</dbReference>
<evidence type="ECO:0000259" key="5">
    <source>
        <dbReference type="PROSITE" id="PS50977"/>
    </source>
</evidence>
<accession>A0ABN6KGG5</accession>
<dbReference type="PANTHER" id="PTHR47506">
    <property type="entry name" value="TRANSCRIPTIONAL REGULATORY PROTEIN"/>
    <property type="match status" value="1"/>
</dbReference>
<keyword evidence="2 4" id="KW-0238">DNA-binding</keyword>
<dbReference type="SUPFAM" id="SSF48498">
    <property type="entry name" value="Tetracyclin repressor-like, C-terminal domain"/>
    <property type="match status" value="1"/>
</dbReference>
<keyword evidence="3" id="KW-0804">Transcription</keyword>
<dbReference type="Proteomes" id="UP000245263">
    <property type="component" value="Chromosome 1"/>
</dbReference>
<dbReference type="EMBL" id="AP025028">
    <property type="protein sequence ID" value="BDA78627.1"/>
    <property type="molecule type" value="Genomic_DNA"/>
</dbReference>
<evidence type="ECO:0000256" key="3">
    <source>
        <dbReference type="ARBA" id="ARBA00023163"/>
    </source>
</evidence>
<organism evidence="6 7">
    <name type="scientific">Leptospira kobayashii</name>
    <dbReference type="NCBI Taxonomy" id="1917830"/>
    <lineage>
        <taxon>Bacteria</taxon>
        <taxon>Pseudomonadati</taxon>
        <taxon>Spirochaetota</taxon>
        <taxon>Spirochaetia</taxon>
        <taxon>Leptospirales</taxon>
        <taxon>Leptospiraceae</taxon>
        <taxon>Leptospira</taxon>
    </lineage>
</organism>
<keyword evidence="7" id="KW-1185">Reference proteome</keyword>
<evidence type="ECO:0000256" key="1">
    <source>
        <dbReference type="ARBA" id="ARBA00023015"/>
    </source>
</evidence>